<proteinExistence type="predicted"/>
<organism evidence="1">
    <name type="scientific">Craspedostauros australis</name>
    <dbReference type="NCBI Taxonomy" id="1486917"/>
    <lineage>
        <taxon>Eukaryota</taxon>
        <taxon>Sar</taxon>
        <taxon>Stramenopiles</taxon>
        <taxon>Ochrophyta</taxon>
        <taxon>Bacillariophyta</taxon>
        <taxon>Bacillariophyceae</taxon>
        <taxon>Bacillariophycidae</taxon>
        <taxon>Naviculales</taxon>
        <taxon>Naviculaceae</taxon>
        <taxon>Craspedostauros</taxon>
    </lineage>
</organism>
<name>A0A7R9WNG9_9STRA</name>
<accession>A0A7R9WNG9</accession>
<dbReference type="AlphaFoldDB" id="A0A7R9WNG9"/>
<dbReference type="EMBL" id="HBEF01002018">
    <property type="protein sequence ID" value="CAD8329171.1"/>
    <property type="molecule type" value="Transcribed_RNA"/>
</dbReference>
<protein>
    <submittedName>
        <fullName evidence="1">Uncharacterized protein</fullName>
    </submittedName>
</protein>
<reference evidence="1" key="1">
    <citation type="submission" date="2021-01" db="EMBL/GenBank/DDBJ databases">
        <authorList>
            <person name="Corre E."/>
            <person name="Pelletier E."/>
            <person name="Niang G."/>
            <person name="Scheremetjew M."/>
            <person name="Finn R."/>
            <person name="Kale V."/>
            <person name="Holt S."/>
            <person name="Cochrane G."/>
            <person name="Meng A."/>
            <person name="Brown T."/>
            <person name="Cohen L."/>
        </authorList>
    </citation>
    <scope>NUCLEOTIDE SEQUENCE</scope>
    <source>
        <strain evidence="1">CCMP3328</strain>
    </source>
</reference>
<sequence length="102" mass="11725">MHISVHSCMHPYTHSLNHSPIHLFVRSSIRLFGVFPPHTYCCILFCVVSSFRRLETATLQSLDVLIVKMVSTTTHYHAVLDDVVLHCTAFNILLHHESDNQR</sequence>
<evidence type="ECO:0000313" key="1">
    <source>
        <dbReference type="EMBL" id="CAD8329171.1"/>
    </source>
</evidence>
<gene>
    <name evidence="1" type="ORF">CAUS1442_LOCUS1269</name>
</gene>